<proteinExistence type="predicted"/>
<reference evidence="2" key="1">
    <citation type="journal article" date="2014" name="Nat. Genet.">
        <title>Genome and transcriptome of the porcine whipworm Trichuris suis.</title>
        <authorList>
            <person name="Jex A.R."/>
            <person name="Nejsum P."/>
            <person name="Schwarz E.M."/>
            <person name="Hu L."/>
            <person name="Young N.D."/>
            <person name="Hall R.S."/>
            <person name="Korhonen P.K."/>
            <person name="Liao S."/>
            <person name="Thamsborg S."/>
            <person name="Xia J."/>
            <person name="Xu P."/>
            <person name="Wang S."/>
            <person name="Scheerlinck J.P."/>
            <person name="Hofmann A."/>
            <person name="Sternberg P.W."/>
            <person name="Wang J."/>
            <person name="Gasser R.B."/>
        </authorList>
    </citation>
    <scope>NUCLEOTIDE SEQUENCE [LARGE SCALE GENOMIC DNA]</scope>
    <source>
        <strain evidence="2">DCEP-RM93F</strain>
    </source>
</reference>
<feature type="compositionally biased region" description="Polar residues" evidence="1">
    <location>
        <begin position="46"/>
        <end position="59"/>
    </location>
</feature>
<feature type="region of interest" description="Disordered" evidence="1">
    <location>
        <begin position="36"/>
        <end position="59"/>
    </location>
</feature>
<dbReference type="AlphaFoldDB" id="A0A085NK42"/>
<accession>A0A085NK42</accession>
<evidence type="ECO:0000313" key="2">
    <source>
        <dbReference type="EMBL" id="KFD69838.1"/>
    </source>
</evidence>
<gene>
    <name evidence="2" type="ORF">M514_17960</name>
</gene>
<dbReference type="EMBL" id="KL367492">
    <property type="protein sequence ID" value="KFD69838.1"/>
    <property type="molecule type" value="Genomic_DNA"/>
</dbReference>
<organism evidence="2">
    <name type="scientific">Trichuris suis</name>
    <name type="common">pig whipworm</name>
    <dbReference type="NCBI Taxonomy" id="68888"/>
    <lineage>
        <taxon>Eukaryota</taxon>
        <taxon>Metazoa</taxon>
        <taxon>Ecdysozoa</taxon>
        <taxon>Nematoda</taxon>
        <taxon>Enoplea</taxon>
        <taxon>Dorylaimia</taxon>
        <taxon>Trichinellida</taxon>
        <taxon>Trichuridae</taxon>
        <taxon>Trichuris</taxon>
    </lineage>
</organism>
<name>A0A085NK42_9BILA</name>
<sequence length="59" mass="6517">MNLTHNPALLGLVDDVSYWKCMTSKVRPHRFHSLAAIGKDEEGLKQATTPGSPTQRKSP</sequence>
<evidence type="ECO:0000256" key="1">
    <source>
        <dbReference type="SAM" id="MobiDB-lite"/>
    </source>
</evidence>
<dbReference type="Proteomes" id="UP000030758">
    <property type="component" value="Unassembled WGS sequence"/>
</dbReference>
<protein>
    <submittedName>
        <fullName evidence="2">Uncharacterized protein</fullName>
    </submittedName>
</protein>